<reference evidence="4" key="1">
    <citation type="submission" date="2016-06" db="EMBL/GenBank/DDBJ databases">
        <title>Whole genome sequencing of Thermus brockianus strain GE-1.</title>
        <authorList>
            <person name="Schaefers C."/>
            <person name="Blank S."/>
            <person name="Wiebusch S."/>
            <person name="Elleuche S."/>
            <person name="Antranikian G."/>
        </authorList>
    </citation>
    <scope>NUCLEOTIDE SEQUENCE [LARGE SCALE GENOMIC DNA]</scope>
    <source>
        <strain evidence="4">GE-1</strain>
        <plasmid evidence="4">ptb1</plasmid>
    </source>
</reference>
<name>A0A1J0LY28_THEBO</name>
<dbReference type="InterPro" id="IPR051678">
    <property type="entry name" value="AGP_Transferase"/>
</dbReference>
<evidence type="ECO:0000313" key="2">
    <source>
        <dbReference type="EMBL" id="APD10515.1"/>
    </source>
</evidence>
<feature type="domain" description="Aminoglycoside phosphotransferase" evidence="1">
    <location>
        <begin position="21"/>
        <end position="252"/>
    </location>
</feature>
<evidence type="ECO:0000313" key="5">
    <source>
        <dbReference type="Proteomes" id="UP000831120"/>
    </source>
</evidence>
<dbReference type="InterPro" id="IPR041726">
    <property type="entry name" value="ACAD10_11_N"/>
</dbReference>
<dbReference type="RefSeq" id="WP_071678199.1">
    <property type="nucleotide sequence ID" value="NZ_AP025594.1"/>
</dbReference>
<dbReference type="EMBL" id="CP016313">
    <property type="protein sequence ID" value="APD10515.1"/>
    <property type="molecule type" value="Genomic_DNA"/>
</dbReference>
<dbReference type="CDD" id="cd05154">
    <property type="entry name" value="ACAD10_11_N-like"/>
    <property type="match status" value="1"/>
</dbReference>
<dbReference type="KEGG" id="tbc:A0O31_02494"/>
<dbReference type="PANTHER" id="PTHR21310:SF57">
    <property type="entry name" value="BLR2944 PROTEIN"/>
    <property type="match status" value="1"/>
</dbReference>
<sequence>MKEALEATLRELLGQGEVVRLQRLPGGASKEAWAVDYRTGDILHPLFLRRVAGGVIYRGTLSLATEFRILTLAQAQGVRVPEPLVYLPDLEGKEAFLMRRLEGESIGARVVRRPEYQRARERLPEAMAEELAKIHAIPLEKVLFLPAPTSPPWRAALETAYQDLDALEEPHPALEWGLRWLLDHPPRERPLVLVHGDFRIGNLLVNEEGLVAVLDWEFAHLGDPREDLAWPLVRAWRFGEDRKRLGGVGEVGPFLERYNARSGQDIGEEELFWWEVLGNARWGLGALKQARRHLRGEERSVELAVLGRLAAEMEYEILHLLERYG</sequence>
<dbReference type="SUPFAM" id="SSF56112">
    <property type="entry name" value="Protein kinase-like (PK-like)"/>
    <property type="match status" value="1"/>
</dbReference>
<dbReference type="Proteomes" id="UP000831120">
    <property type="component" value="Plasmid pTbrSNM4-1b"/>
</dbReference>
<dbReference type="Pfam" id="PF01636">
    <property type="entry name" value="APH"/>
    <property type="match status" value="1"/>
</dbReference>
<reference evidence="3 5" key="3">
    <citation type="journal article" date="2022" name="Microbiol. Resour. Announc.">
        <title>Complete Genome Sequences of Thermus Strains Isolated from Senami Hot Spring in Japan.</title>
        <authorList>
            <person name="Miyazaki K."/>
        </authorList>
    </citation>
    <scope>NUCLEOTIDE SEQUENCE [LARGE SCALE GENOMIC DNA]</scope>
    <source>
        <strain evidence="3 5">SNM4-1</strain>
        <plasmid evidence="3 5">pTbrSNM4-1b</plasmid>
    </source>
</reference>
<keyword evidence="2" id="KW-0614">Plasmid</keyword>
<dbReference type="AlphaFoldDB" id="A0A1J0LY28"/>
<gene>
    <name evidence="2" type="ORF">A0O31_02494</name>
    <name evidence="3" type="ORF">TbrSNM41_21980</name>
</gene>
<organism evidence="2 4">
    <name type="scientific">Thermus brockianus</name>
    <dbReference type="NCBI Taxonomy" id="56956"/>
    <lineage>
        <taxon>Bacteria</taxon>
        <taxon>Thermotogati</taxon>
        <taxon>Deinococcota</taxon>
        <taxon>Deinococci</taxon>
        <taxon>Thermales</taxon>
        <taxon>Thermaceae</taxon>
        <taxon>Thermus</taxon>
    </lineage>
</organism>
<dbReference type="GO" id="GO:0016740">
    <property type="term" value="F:transferase activity"/>
    <property type="evidence" value="ECO:0007669"/>
    <property type="project" value="UniProtKB-KW"/>
</dbReference>
<reference evidence="2" key="2">
    <citation type="journal article" date="2017" name="Stand. Genomic Sci.">
        <title>Complete genome sequence of Thermus brockianus GE-1 reveals key enzymes of xylan/xylose metabolism.</title>
        <authorList>
            <person name="Schaefers C."/>
            <person name="Blank S."/>
            <person name="Wiebusch S."/>
            <person name="Elleuche S."/>
            <person name="Antranikian G."/>
        </authorList>
    </citation>
    <scope>NUCLEOTIDE SEQUENCE</scope>
    <source>
        <strain evidence="2">GE-1</strain>
        <plasmid evidence="2">pTB1</plasmid>
    </source>
</reference>
<geneLocation type="plasmid" evidence="3 5">
    <name>pTbrSNM4-1b</name>
</geneLocation>
<accession>A0A1J0LY28</accession>
<dbReference type="Gene3D" id="3.30.200.20">
    <property type="entry name" value="Phosphorylase Kinase, domain 1"/>
    <property type="match status" value="1"/>
</dbReference>
<evidence type="ECO:0000313" key="3">
    <source>
        <dbReference type="EMBL" id="BDG17464.1"/>
    </source>
</evidence>
<dbReference type="Proteomes" id="UP000182993">
    <property type="component" value="Plasmid pTB1"/>
</dbReference>
<geneLocation type="plasmid" evidence="2">
    <name>pTB1</name>
</geneLocation>
<dbReference type="InterPro" id="IPR002575">
    <property type="entry name" value="Aminoglycoside_PTrfase"/>
</dbReference>
<dbReference type="OrthoDB" id="3806873at2"/>
<dbReference type="EMBL" id="AP025594">
    <property type="protein sequence ID" value="BDG17464.1"/>
    <property type="molecule type" value="Genomic_DNA"/>
</dbReference>
<evidence type="ECO:0000313" key="4">
    <source>
        <dbReference type="Proteomes" id="UP000182993"/>
    </source>
</evidence>
<evidence type="ECO:0000259" key="1">
    <source>
        <dbReference type="Pfam" id="PF01636"/>
    </source>
</evidence>
<proteinExistence type="predicted"/>
<dbReference type="InterPro" id="IPR011009">
    <property type="entry name" value="Kinase-like_dom_sf"/>
</dbReference>
<protein>
    <submittedName>
        <fullName evidence="2">Phosphotransferase</fullName>
    </submittedName>
</protein>
<dbReference type="PANTHER" id="PTHR21310">
    <property type="entry name" value="AMINOGLYCOSIDE PHOSPHOTRANSFERASE-RELATED-RELATED"/>
    <property type="match status" value="1"/>
</dbReference>
<dbReference type="Gene3D" id="3.90.1200.10">
    <property type="match status" value="1"/>
</dbReference>
<keyword evidence="5" id="KW-1185">Reference proteome</keyword>
<geneLocation type="plasmid" evidence="4">
    <name>ptb1</name>
</geneLocation>
<keyword evidence="2" id="KW-0808">Transferase</keyword>